<dbReference type="SMART" id="SM00363">
    <property type="entry name" value="S4"/>
    <property type="match status" value="1"/>
</dbReference>
<dbReference type="Pfam" id="PF01479">
    <property type="entry name" value="S4"/>
    <property type="match status" value="1"/>
</dbReference>
<proteinExistence type="inferred from homology"/>
<dbReference type="InterPro" id="IPR036986">
    <property type="entry name" value="S4_RNA-bd_sf"/>
</dbReference>
<dbReference type="InterPro" id="IPR020103">
    <property type="entry name" value="PsdUridine_synth_cat_dom_sf"/>
</dbReference>
<dbReference type="EMBL" id="LNAM01000068">
    <property type="protein sequence ID" value="KSV59925.1"/>
    <property type="molecule type" value="Genomic_DNA"/>
</dbReference>
<dbReference type="AlphaFoldDB" id="A0A0V8QH78"/>
<keyword evidence="3 6" id="KW-0694">RNA-binding</keyword>
<dbReference type="Gene3D" id="3.10.290.10">
    <property type="entry name" value="RNA-binding S4 domain"/>
    <property type="match status" value="1"/>
</dbReference>
<evidence type="ECO:0000256" key="3">
    <source>
        <dbReference type="ARBA" id="ARBA00022884"/>
    </source>
</evidence>
<evidence type="ECO:0000256" key="1">
    <source>
        <dbReference type="ARBA" id="ARBA00000073"/>
    </source>
</evidence>
<dbReference type="CDD" id="cd00165">
    <property type="entry name" value="S4"/>
    <property type="match status" value="1"/>
</dbReference>
<dbReference type="EC" id="5.4.99.-" evidence="7"/>
<dbReference type="InterPro" id="IPR006225">
    <property type="entry name" value="PsdUridine_synth_RluC/D"/>
</dbReference>
<dbReference type="GO" id="GO:0000455">
    <property type="term" value="P:enzyme-directed rRNA pseudouridine synthesis"/>
    <property type="evidence" value="ECO:0007669"/>
    <property type="project" value="TreeGrafter"/>
</dbReference>
<dbReference type="InterPro" id="IPR006224">
    <property type="entry name" value="PsdUridine_synth_RluA-like_CS"/>
</dbReference>
<name>A0A0V8QH78_9FIRM</name>
<comment type="similarity">
    <text evidence="2 7">Belongs to the pseudouridine synthase RluA family.</text>
</comment>
<evidence type="ECO:0000256" key="2">
    <source>
        <dbReference type="ARBA" id="ARBA00010876"/>
    </source>
</evidence>
<comment type="catalytic activity">
    <reaction evidence="1 7">
        <text>a uridine in RNA = a pseudouridine in RNA</text>
        <dbReference type="Rhea" id="RHEA:48348"/>
        <dbReference type="Rhea" id="RHEA-COMP:12068"/>
        <dbReference type="Rhea" id="RHEA-COMP:12069"/>
        <dbReference type="ChEBI" id="CHEBI:65314"/>
        <dbReference type="ChEBI" id="CHEBI:65315"/>
    </reaction>
</comment>
<evidence type="ECO:0000259" key="8">
    <source>
        <dbReference type="SMART" id="SM00363"/>
    </source>
</evidence>
<evidence type="ECO:0000256" key="5">
    <source>
        <dbReference type="PIRSR" id="PIRSR606225-1"/>
    </source>
</evidence>
<dbReference type="FunFam" id="3.30.2350.10:FF:000006">
    <property type="entry name" value="Pseudouridine synthase"/>
    <property type="match status" value="1"/>
</dbReference>
<evidence type="ECO:0000313" key="9">
    <source>
        <dbReference type="EMBL" id="KSV59925.1"/>
    </source>
</evidence>
<accession>A0A0V8QH78</accession>
<dbReference type="PANTHER" id="PTHR21600">
    <property type="entry name" value="MITOCHONDRIAL RNA PSEUDOURIDINE SYNTHASE"/>
    <property type="match status" value="1"/>
</dbReference>
<dbReference type="NCBIfam" id="TIGR00005">
    <property type="entry name" value="rluA_subfam"/>
    <property type="match status" value="1"/>
</dbReference>
<dbReference type="GO" id="GO:0120159">
    <property type="term" value="F:rRNA pseudouridine synthase activity"/>
    <property type="evidence" value="ECO:0007669"/>
    <property type="project" value="UniProtKB-ARBA"/>
</dbReference>
<dbReference type="Pfam" id="PF00849">
    <property type="entry name" value="PseudoU_synth_2"/>
    <property type="match status" value="1"/>
</dbReference>
<dbReference type="PROSITE" id="PS01129">
    <property type="entry name" value="PSI_RLU"/>
    <property type="match status" value="1"/>
</dbReference>
<dbReference type="OrthoDB" id="9807829at2"/>
<comment type="function">
    <text evidence="7">Responsible for synthesis of pseudouridine from uracil.</text>
</comment>
<dbReference type="SUPFAM" id="SSF55120">
    <property type="entry name" value="Pseudouridine synthase"/>
    <property type="match status" value="1"/>
</dbReference>
<dbReference type="CDD" id="cd02869">
    <property type="entry name" value="PseudoU_synth_RluA_like"/>
    <property type="match status" value="1"/>
</dbReference>
<dbReference type="STRING" id="290052.ASU35_07235"/>
<gene>
    <name evidence="9" type="ORF">ASU35_07235</name>
</gene>
<feature type="active site" evidence="5">
    <location>
        <position position="142"/>
    </location>
</feature>
<organism evidence="9 10">
    <name type="scientific">Acetivibrio ethanolgignens</name>
    <dbReference type="NCBI Taxonomy" id="290052"/>
    <lineage>
        <taxon>Bacteria</taxon>
        <taxon>Bacillati</taxon>
        <taxon>Bacillota</taxon>
        <taxon>Clostridia</taxon>
        <taxon>Eubacteriales</taxon>
        <taxon>Oscillospiraceae</taxon>
        <taxon>Acetivibrio</taxon>
    </lineage>
</organism>
<dbReference type="InterPro" id="IPR006145">
    <property type="entry name" value="PsdUridine_synth_RsuA/RluA"/>
</dbReference>
<dbReference type="GO" id="GO:0003723">
    <property type="term" value="F:RNA binding"/>
    <property type="evidence" value="ECO:0007669"/>
    <property type="project" value="UniProtKB-KW"/>
</dbReference>
<dbReference type="RefSeq" id="WP_058351817.1">
    <property type="nucleotide sequence ID" value="NZ_CABMMD010000068.1"/>
</dbReference>
<feature type="domain" description="RNA-binding S4" evidence="8">
    <location>
        <begin position="18"/>
        <end position="82"/>
    </location>
</feature>
<dbReference type="Gene3D" id="3.30.2350.10">
    <property type="entry name" value="Pseudouridine synthase"/>
    <property type="match status" value="1"/>
</dbReference>
<comment type="caution">
    <text evidence="9">The sequence shown here is derived from an EMBL/GenBank/DDBJ whole genome shotgun (WGS) entry which is preliminary data.</text>
</comment>
<evidence type="ECO:0000256" key="7">
    <source>
        <dbReference type="RuleBase" id="RU362028"/>
    </source>
</evidence>
<dbReference type="PANTHER" id="PTHR21600:SF44">
    <property type="entry name" value="RIBOSOMAL LARGE SUBUNIT PSEUDOURIDINE SYNTHASE D"/>
    <property type="match status" value="1"/>
</dbReference>
<evidence type="ECO:0000256" key="6">
    <source>
        <dbReference type="PROSITE-ProRule" id="PRU00182"/>
    </source>
</evidence>
<dbReference type="InterPro" id="IPR050188">
    <property type="entry name" value="RluA_PseudoU_synthase"/>
</dbReference>
<dbReference type="SUPFAM" id="SSF55174">
    <property type="entry name" value="Alpha-L RNA-binding motif"/>
    <property type="match status" value="1"/>
</dbReference>
<keyword evidence="10" id="KW-1185">Reference proteome</keyword>
<dbReference type="PROSITE" id="PS50889">
    <property type="entry name" value="S4"/>
    <property type="match status" value="1"/>
</dbReference>
<dbReference type="Proteomes" id="UP000054874">
    <property type="component" value="Unassembled WGS sequence"/>
</dbReference>
<protein>
    <recommendedName>
        <fullName evidence="7">Pseudouridine synthase</fullName>
        <ecNumber evidence="7">5.4.99.-</ecNumber>
    </recommendedName>
</protein>
<evidence type="ECO:0000256" key="4">
    <source>
        <dbReference type="ARBA" id="ARBA00023235"/>
    </source>
</evidence>
<dbReference type="InterPro" id="IPR002942">
    <property type="entry name" value="S4_RNA-bd"/>
</dbReference>
<sequence>MIHSEILTITVSEAMADLRIDKLIAEAYPDFSRSYIQKLIKDGQAFSQGKPLKANYKPQAGEQIQLFVPEPEILSIEPENIPLDIVYEDADVILVNKPKDMVVHPAPGHYSGTLVNALMYHCKENLSGINGVLRPGIVHRIDKDTTGLIIACKNDRAHNSLAEQLKIHSITRKYNALVYNSFKEEEGTVSAPIGRHPVDRKKMAINYKNGKEAVTHYRVLENFSGYAHIECSLETGRTHQIRVHMTSISHPLLGDEIYGPVKSKFHLQGQALHARVFGFIHPTTGEYMEFEAPLPAYFTALLNNFRN</sequence>
<reference evidence="9 10" key="1">
    <citation type="submission" date="2015-11" db="EMBL/GenBank/DDBJ databases">
        <title>Butyribacter intestini gen. nov., sp. nov., a butyric acid-producing bacterium of the family Lachnospiraceae isolated from the human faeces.</title>
        <authorList>
            <person name="Zou Y."/>
            <person name="Xue W."/>
            <person name="Luo G."/>
            <person name="Lv M."/>
        </authorList>
    </citation>
    <scope>NUCLEOTIDE SEQUENCE [LARGE SCALE GENOMIC DNA]</scope>
    <source>
        <strain evidence="9 10">ACET-33324</strain>
    </source>
</reference>
<keyword evidence="4 7" id="KW-0413">Isomerase</keyword>
<evidence type="ECO:0000313" key="10">
    <source>
        <dbReference type="Proteomes" id="UP000054874"/>
    </source>
</evidence>